<evidence type="ECO:0000313" key="7">
    <source>
        <dbReference type="Proteomes" id="UP000054770"/>
    </source>
</evidence>
<dbReference type="InterPro" id="IPR039420">
    <property type="entry name" value="WalR-like"/>
</dbReference>
<dbReference type="Gene3D" id="3.40.50.2300">
    <property type="match status" value="1"/>
</dbReference>
<dbReference type="EMBL" id="FCON02000146">
    <property type="protein sequence ID" value="SAL83830.1"/>
    <property type="molecule type" value="Genomic_DNA"/>
</dbReference>
<feature type="domain" description="Response regulatory" evidence="5">
    <location>
        <begin position="11"/>
        <end position="127"/>
    </location>
</feature>
<dbReference type="InterPro" id="IPR011006">
    <property type="entry name" value="CheY-like_superfamily"/>
</dbReference>
<keyword evidence="7" id="KW-1185">Reference proteome</keyword>
<keyword evidence="1" id="KW-0805">Transcription regulation</keyword>
<dbReference type="SUPFAM" id="SSF52172">
    <property type="entry name" value="CheY-like"/>
    <property type="match status" value="1"/>
</dbReference>
<dbReference type="AlphaFoldDB" id="A0A158KTB5"/>
<proteinExistence type="predicted"/>
<evidence type="ECO:0000313" key="6">
    <source>
        <dbReference type="EMBL" id="SAL83830.1"/>
    </source>
</evidence>
<dbReference type="PROSITE" id="PS50110">
    <property type="entry name" value="RESPONSE_REGULATORY"/>
    <property type="match status" value="1"/>
</dbReference>
<dbReference type="InterPro" id="IPR001789">
    <property type="entry name" value="Sig_transdc_resp-reg_receiver"/>
</dbReference>
<evidence type="ECO:0000256" key="4">
    <source>
        <dbReference type="PROSITE-ProRule" id="PRU00169"/>
    </source>
</evidence>
<sequence>MNPTPSHALLKVFLVEDSFLVRRRMAALLGAIDGVAVVGEAADADTALLEIAASDANLVIVDLRLAKGNGLDILKRLACSDHSLISVVMTNQSSKPTREACLSAGANYFFDKTNDLKLALETIADIARKRGVDAAPRPGAEGVYSDANR</sequence>
<dbReference type="CDD" id="cd17535">
    <property type="entry name" value="REC_NarL-like"/>
    <property type="match status" value="1"/>
</dbReference>
<dbReference type="OrthoDB" id="9152510at2"/>
<dbReference type="RefSeq" id="WP_087648933.1">
    <property type="nucleotide sequence ID" value="NZ_FCON02000146.1"/>
</dbReference>
<evidence type="ECO:0000259" key="5">
    <source>
        <dbReference type="PROSITE" id="PS50110"/>
    </source>
</evidence>
<dbReference type="InterPro" id="IPR058245">
    <property type="entry name" value="NreC/VraR/RcsB-like_REC"/>
</dbReference>
<comment type="caution">
    <text evidence="6">The sequence shown here is derived from an EMBL/GenBank/DDBJ whole genome shotgun (WGS) entry which is preliminary data.</text>
</comment>
<evidence type="ECO:0000256" key="1">
    <source>
        <dbReference type="ARBA" id="ARBA00023015"/>
    </source>
</evidence>
<dbReference type="GO" id="GO:0003677">
    <property type="term" value="F:DNA binding"/>
    <property type="evidence" value="ECO:0007669"/>
    <property type="project" value="UniProtKB-KW"/>
</dbReference>
<feature type="modified residue" description="4-aspartylphosphate" evidence="4">
    <location>
        <position position="62"/>
    </location>
</feature>
<organism evidence="6 7">
    <name type="scientific">Caballeronia choica</name>
    <dbReference type="NCBI Taxonomy" id="326476"/>
    <lineage>
        <taxon>Bacteria</taxon>
        <taxon>Pseudomonadati</taxon>
        <taxon>Pseudomonadota</taxon>
        <taxon>Betaproteobacteria</taxon>
        <taxon>Burkholderiales</taxon>
        <taxon>Burkholderiaceae</taxon>
        <taxon>Caballeronia</taxon>
    </lineage>
</organism>
<dbReference type="SMART" id="SM00448">
    <property type="entry name" value="REC"/>
    <property type="match status" value="1"/>
</dbReference>
<protein>
    <submittedName>
        <fullName evidence="6">Response regulator receiver protein</fullName>
    </submittedName>
</protein>
<evidence type="ECO:0000256" key="2">
    <source>
        <dbReference type="ARBA" id="ARBA00023125"/>
    </source>
</evidence>
<dbReference type="Pfam" id="PF00072">
    <property type="entry name" value="Response_reg"/>
    <property type="match status" value="1"/>
</dbReference>
<keyword evidence="2" id="KW-0238">DNA-binding</keyword>
<reference evidence="6" key="1">
    <citation type="submission" date="2016-01" db="EMBL/GenBank/DDBJ databases">
        <authorList>
            <person name="Peeters C."/>
        </authorList>
    </citation>
    <scope>NUCLEOTIDE SEQUENCE [LARGE SCALE GENOMIC DNA]</scope>
    <source>
        <strain evidence="6">LMG 22940</strain>
    </source>
</reference>
<name>A0A158KTB5_9BURK</name>
<dbReference type="Proteomes" id="UP000054770">
    <property type="component" value="Unassembled WGS sequence"/>
</dbReference>
<evidence type="ECO:0000256" key="3">
    <source>
        <dbReference type="ARBA" id="ARBA00023163"/>
    </source>
</evidence>
<dbReference type="PANTHER" id="PTHR43214:SF41">
    <property type="entry name" value="NITRATE_NITRITE RESPONSE REGULATOR PROTEIN NARP"/>
    <property type="match status" value="1"/>
</dbReference>
<gene>
    <name evidence="6" type="ORF">AWB68_07061</name>
</gene>
<accession>A0A158KTB5</accession>
<dbReference type="PANTHER" id="PTHR43214">
    <property type="entry name" value="TWO-COMPONENT RESPONSE REGULATOR"/>
    <property type="match status" value="1"/>
</dbReference>
<keyword evidence="4" id="KW-0597">Phosphoprotein</keyword>
<keyword evidence="3" id="KW-0804">Transcription</keyword>
<dbReference type="GO" id="GO:0000160">
    <property type="term" value="P:phosphorelay signal transduction system"/>
    <property type="evidence" value="ECO:0007669"/>
    <property type="project" value="InterPro"/>
</dbReference>